<dbReference type="InterPro" id="IPR015168">
    <property type="entry name" value="SsuA/THI5"/>
</dbReference>
<dbReference type="Pfam" id="PF09084">
    <property type="entry name" value="NMT1"/>
    <property type="match status" value="1"/>
</dbReference>
<dbReference type="EMBL" id="CP002432">
    <property type="protein sequence ID" value="ADU66274.1"/>
    <property type="molecule type" value="Genomic_DNA"/>
</dbReference>
<dbReference type="Gene3D" id="3.30.565.10">
    <property type="entry name" value="Histidine kinase-like ATPase, C-terminal domain"/>
    <property type="match status" value="1"/>
</dbReference>
<dbReference type="EC" id="2.7.13.3" evidence="2"/>
<name>E6W7A7_DESIS</name>
<dbReference type="NCBIfam" id="TIGR00229">
    <property type="entry name" value="sensory_box"/>
    <property type="match status" value="3"/>
</dbReference>
<evidence type="ECO:0000256" key="1">
    <source>
        <dbReference type="ARBA" id="ARBA00000085"/>
    </source>
</evidence>
<feature type="domain" description="Histidine kinase" evidence="8">
    <location>
        <begin position="770"/>
        <end position="984"/>
    </location>
</feature>
<dbReference type="eggNOG" id="COG0715">
    <property type="taxonomic scope" value="Bacteria"/>
</dbReference>
<dbReference type="InterPro" id="IPR036890">
    <property type="entry name" value="HATPase_C_sf"/>
</dbReference>
<dbReference type="InterPro" id="IPR052162">
    <property type="entry name" value="Sensor_kinase/Photoreceptor"/>
</dbReference>
<dbReference type="CDD" id="cd00130">
    <property type="entry name" value="PAS"/>
    <property type="match status" value="3"/>
</dbReference>
<dbReference type="Gene3D" id="3.40.190.10">
    <property type="entry name" value="Periplasmic binding protein-like II"/>
    <property type="match status" value="2"/>
</dbReference>
<dbReference type="Gene3D" id="3.30.450.20">
    <property type="entry name" value="PAS domain"/>
    <property type="match status" value="3"/>
</dbReference>
<evidence type="ECO:0000256" key="3">
    <source>
        <dbReference type="ARBA" id="ARBA00022553"/>
    </source>
</evidence>
<protein>
    <recommendedName>
        <fullName evidence="2">histidine kinase</fullName>
        <ecNumber evidence="2">2.7.13.3</ecNumber>
    </recommendedName>
</protein>
<dbReference type="GO" id="GO:0006355">
    <property type="term" value="P:regulation of DNA-templated transcription"/>
    <property type="evidence" value="ECO:0007669"/>
    <property type="project" value="InterPro"/>
</dbReference>
<dbReference type="KEGG" id="din:Selin_1541"/>
<proteinExistence type="predicted"/>
<dbReference type="Proteomes" id="UP000002572">
    <property type="component" value="Chromosome"/>
</dbReference>
<evidence type="ECO:0000256" key="6">
    <source>
        <dbReference type="SAM" id="Coils"/>
    </source>
</evidence>
<feature type="domain" description="PAS" evidence="9">
    <location>
        <begin position="353"/>
        <end position="399"/>
    </location>
</feature>
<evidence type="ECO:0000259" key="9">
    <source>
        <dbReference type="PROSITE" id="PS50112"/>
    </source>
</evidence>
<dbReference type="SMART" id="SM00091">
    <property type="entry name" value="PAS"/>
    <property type="match status" value="3"/>
</dbReference>
<dbReference type="eggNOG" id="COG4191">
    <property type="taxonomic scope" value="Bacteria"/>
</dbReference>
<keyword evidence="3" id="KW-0597">Phosphoprotein</keyword>
<dbReference type="InterPro" id="IPR035965">
    <property type="entry name" value="PAS-like_dom_sf"/>
</dbReference>
<dbReference type="PRINTS" id="PR00344">
    <property type="entry name" value="BCTRLSENSOR"/>
</dbReference>
<dbReference type="InterPro" id="IPR003594">
    <property type="entry name" value="HATPase_dom"/>
</dbReference>
<dbReference type="InterPro" id="IPR005467">
    <property type="entry name" value="His_kinase_dom"/>
</dbReference>
<feature type="domain" description="PAS" evidence="9">
    <location>
        <begin position="625"/>
        <end position="669"/>
    </location>
</feature>
<dbReference type="InterPro" id="IPR000014">
    <property type="entry name" value="PAS"/>
</dbReference>
<dbReference type="PROSITE" id="PS50113">
    <property type="entry name" value="PAC"/>
    <property type="match status" value="2"/>
</dbReference>
<keyword evidence="4" id="KW-0808">Transferase</keyword>
<dbReference type="Gene3D" id="1.10.287.130">
    <property type="match status" value="1"/>
</dbReference>
<feature type="domain" description="PAC" evidence="10">
    <location>
        <begin position="429"/>
        <end position="484"/>
    </location>
</feature>
<dbReference type="PANTHER" id="PTHR43304:SF1">
    <property type="entry name" value="PAC DOMAIN-CONTAINING PROTEIN"/>
    <property type="match status" value="1"/>
</dbReference>
<feature type="domain" description="PAS" evidence="9">
    <location>
        <begin position="481"/>
        <end position="538"/>
    </location>
</feature>
<keyword evidence="7" id="KW-0812">Transmembrane</keyword>
<dbReference type="SUPFAM" id="SSF53850">
    <property type="entry name" value="Periplasmic binding protein-like II"/>
    <property type="match status" value="1"/>
</dbReference>
<dbReference type="SUPFAM" id="SSF47384">
    <property type="entry name" value="Homodimeric domain of signal transducing histidine kinase"/>
    <property type="match status" value="1"/>
</dbReference>
<sequence length="997" mass="112624">MLLVLGLVTHAFSLEVVNLQLRWYHQFQFAGYYAAEQMGYYTDAGLDVRIHAASPGLNATRQVLEGKADFGVDNSGVLYARMQGMPTVVLAALFQHSPSVLLTRAQSHILSPHQLAGRKVMITDPLAEADLLAMIIREGVPLEKVEIITSSFNLGDLVSGQVDAYHAYLTNEPFSLGQRGVDYHVLNPRTYGVDFYSDFLFTSEEMLRQRPDTVERFRNASLRGWKYAMANPDQVIDWLQQVYGVEKTREHLAFEAEAMRALIMPELIPIGHINPGRIQYMAQTFVEAGLSDGEFDLDGFLFTGPNLLAERMERYRQQFALMWGIIGLLLLLATALVLLLRRMKLITQRLERSEEQYRLLAENATDVIWVMDMQGKFTYISPSVFQLRGYTPDEVMAQSFDEVVCAGSREVVLRGLMLANELAASGQERHPVYEYVEQPCRDGSTVWTEVLAHLMYDANAKAVGILGVSRDITQRKRTEDNLRKLSLAVEQAPVSIIITNAVGQIEYVNPKFEEVTGFSASDVLGRNPRILQSQSHPDTFYRQMWQTIASGSQWSGEIRNRRKNGELYWEQATISSIRDGKGAITHYVGIKEDITIRKAHEQMQQNFRQELALQVEVEVARNLESQKQFQVLFEQNPEGILILNDDGAFVKCNPAAARMLEYEPDEMIGTLIWSLQSVRAPLSPLQAAGLARPVHAAEPARFEWLLVARSGREVLVDVQMVPFHYDGKPQLLCIWRDITELKQLQQERDLQQAIVVQQAKMAELGSMMGAIVHQWHQPLNNVSLLIQDMQDRYHSDELDADILDETVERILKQFQFMSRTLDDFRNFFKPSRQVESFSIVQCVEEVVDLMKPQLQKQGLRVEIGGDRGVKVMGYASEFKQVILNLLSNARDAHGVHGTNDPYVNIQLEWSRGKPVLLFSDNAGGIHPDLLPEKLFQPFTSTRGEHGTGIGLSLSRLIMKKMGGTLRVTSNAPGACFRIEFPEEGGVVTEGFQETEHG</sequence>
<keyword evidence="7" id="KW-1133">Transmembrane helix</keyword>
<keyword evidence="7" id="KW-0472">Membrane</keyword>
<dbReference type="Pfam" id="PF02518">
    <property type="entry name" value="HATPase_c"/>
    <property type="match status" value="1"/>
</dbReference>
<evidence type="ECO:0000313" key="11">
    <source>
        <dbReference type="EMBL" id="ADU66274.1"/>
    </source>
</evidence>
<dbReference type="RefSeq" id="WP_013506155.1">
    <property type="nucleotide sequence ID" value="NC_014836.1"/>
</dbReference>
<dbReference type="HOGENOM" id="CLU_000445_86_0_0"/>
<evidence type="ECO:0000256" key="5">
    <source>
        <dbReference type="ARBA" id="ARBA00022777"/>
    </source>
</evidence>
<dbReference type="InParanoid" id="E6W7A7"/>
<dbReference type="GO" id="GO:0000155">
    <property type="term" value="F:phosphorelay sensor kinase activity"/>
    <property type="evidence" value="ECO:0007669"/>
    <property type="project" value="InterPro"/>
</dbReference>
<dbReference type="AlphaFoldDB" id="E6W7A7"/>
<dbReference type="InterPro" id="IPR001610">
    <property type="entry name" value="PAC"/>
</dbReference>
<dbReference type="PROSITE" id="PS50112">
    <property type="entry name" value="PAS"/>
    <property type="match status" value="3"/>
</dbReference>
<feature type="domain" description="PAC" evidence="10">
    <location>
        <begin position="554"/>
        <end position="606"/>
    </location>
</feature>
<dbReference type="InterPro" id="IPR013767">
    <property type="entry name" value="PAS_fold"/>
</dbReference>
<evidence type="ECO:0000259" key="8">
    <source>
        <dbReference type="PROSITE" id="PS50109"/>
    </source>
</evidence>
<keyword evidence="12" id="KW-1185">Reference proteome</keyword>
<dbReference type="SMART" id="SM00387">
    <property type="entry name" value="HATPase_c"/>
    <property type="match status" value="1"/>
</dbReference>
<evidence type="ECO:0000256" key="2">
    <source>
        <dbReference type="ARBA" id="ARBA00012438"/>
    </source>
</evidence>
<dbReference type="Pfam" id="PF13426">
    <property type="entry name" value="PAS_9"/>
    <property type="match status" value="2"/>
</dbReference>
<evidence type="ECO:0000256" key="4">
    <source>
        <dbReference type="ARBA" id="ARBA00022679"/>
    </source>
</evidence>
<gene>
    <name evidence="11" type="ordered locus">Selin_1541</name>
</gene>
<dbReference type="InterPro" id="IPR004358">
    <property type="entry name" value="Sig_transdc_His_kin-like_C"/>
</dbReference>
<dbReference type="eggNOG" id="COG2202">
    <property type="taxonomic scope" value="Bacteria"/>
</dbReference>
<feature type="transmembrane region" description="Helical" evidence="7">
    <location>
        <begin position="320"/>
        <end position="340"/>
    </location>
</feature>
<dbReference type="InterPro" id="IPR036097">
    <property type="entry name" value="HisK_dim/P_sf"/>
</dbReference>
<dbReference type="PROSITE" id="PS50109">
    <property type="entry name" value="HIS_KIN"/>
    <property type="match status" value="1"/>
</dbReference>
<feature type="coiled-coil region" evidence="6">
    <location>
        <begin position="336"/>
        <end position="363"/>
    </location>
</feature>
<dbReference type="PANTHER" id="PTHR43304">
    <property type="entry name" value="PHYTOCHROME-LIKE PROTEIN CPH1"/>
    <property type="match status" value="1"/>
</dbReference>
<dbReference type="InterPro" id="IPR000700">
    <property type="entry name" value="PAS-assoc_C"/>
</dbReference>
<evidence type="ECO:0000313" key="12">
    <source>
        <dbReference type="Proteomes" id="UP000002572"/>
    </source>
</evidence>
<dbReference type="SMART" id="SM00086">
    <property type="entry name" value="PAC"/>
    <property type="match status" value="3"/>
</dbReference>
<keyword evidence="6" id="KW-0175">Coiled coil</keyword>
<dbReference type="STRING" id="653733.Selin_1541"/>
<organism evidence="11 12">
    <name type="scientific">Desulfurispirillum indicum (strain ATCC BAA-1389 / DSM 22839 / S5)</name>
    <dbReference type="NCBI Taxonomy" id="653733"/>
    <lineage>
        <taxon>Bacteria</taxon>
        <taxon>Pseudomonadati</taxon>
        <taxon>Chrysiogenota</taxon>
        <taxon>Chrysiogenia</taxon>
        <taxon>Chrysiogenales</taxon>
        <taxon>Chrysiogenaceae</taxon>
        <taxon>Desulfurispirillum</taxon>
    </lineage>
</organism>
<dbReference type="SUPFAM" id="SSF55785">
    <property type="entry name" value="PYP-like sensor domain (PAS domain)"/>
    <property type="match status" value="3"/>
</dbReference>
<dbReference type="SUPFAM" id="SSF55874">
    <property type="entry name" value="ATPase domain of HSP90 chaperone/DNA topoisomerase II/histidine kinase"/>
    <property type="match status" value="1"/>
</dbReference>
<dbReference type="Pfam" id="PF00989">
    <property type="entry name" value="PAS"/>
    <property type="match status" value="1"/>
</dbReference>
<comment type="catalytic activity">
    <reaction evidence="1">
        <text>ATP + protein L-histidine = ADP + protein N-phospho-L-histidine.</text>
        <dbReference type="EC" id="2.7.13.3"/>
    </reaction>
</comment>
<accession>E6W7A7</accession>
<evidence type="ECO:0000256" key="7">
    <source>
        <dbReference type="SAM" id="Phobius"/>
    </source>
</evidence>
<evidence type="ECO:0000259" key="10">
    <source>
        <dbReference type="PROSITE" id="PS50113"/>
    </source>
</evidence>
<keyword evidence="5" id="KW-0418">Kinase</keyword>
<reference evidence="11 12" key="1">
    <citation type="submission" date="2010-12" db="EMBL/GenBank/DDBJ databases">
        <title>Complete sequence of Desulfurispirillum indicum S5.</title>
        <authorList>
            <consortium name="US DOE Joint Genome Institute"/>
            <person name="Lucas S."/>
            <person name="Copeland A."/>
            <person name="Lapidus A."/>
            <person name="Cheng J.-F."/>
            <person name="Goodwin L."/>
            <person name="Pitluck S."/>
            <person name="Chertkov O."/>
            <person name="Held B."/>
            <person name="Detter J.C."/>
            <person name="Han C."/>
            <person name="Tapia R."/>
            <person name="Land M."/>
            <person name="Hauser L."/>
            <person name="Kyrpides N."/>
            <person name="Ivanova N."/>
            <person name="Mikhailova N."/>
            <person name="Haggblom M."/>
            <person name="Rauschenbach I."/>
            <person name="Bini E."/>
            <person name="Woyke T."/>
        </authorList>
    </citation>
    <scope>NUCLEOTIDE SEQUENCE [LARGE SCALE GENOMIC DNA]</scope>
    <source>
        <strain evidence="12">ATCC BAA-1389 / DSM 22839 / S5</strain>
    </source>
</reference>